<evidence type="ECO:0000259" key="8">
    <source>
        <dbReference type="Pfam" id="PF12704"/>
    </source>
</evidence>
<dbReference type="OMA" id="QREFGVM"/>
<dbReference type="InterPro" id="IPR051447">
    <property type="entry name" value="Lipoprotein-release_system"/>
</dbReference>
<keyword evidence="3 6" id="KW-0812">Transmembrane</keyword>
<dbReference type="Pfam" id="PF02687">
    <property type="entry name" value="FtsX"/>
    <property type="match status" value="1"/>
</dbReference>
<evidence type="ECO:0000256" key="4">
    <source>
        <dbReference type="ARBA" id="ARBA00022989"/>
    </source>
</evidence>
<name>A0A7K4AGN2_METSH</name>
<feature type="transmembrane region" description="Helical" evidence="6">
    <location>
        <begin position="355"/>
        <end position="378"/>
    </location>
</feature>
<evidence type="ECO:0000313" key="10">
    <source>
        <dbReference type="Proteomes" id="UP000544742"/>
    </source>
</evidence>
<dbReference type="InterPro" id="IPR003838">
    <property type="entry name" value="ABC3_permease_C"/>
</dbReference>
<reference evidence="9 10" key="1">
    <citation type="journal article" date="2020" name="Biotechnol. Biofuels">
        <title>New insights from the biogas microbiome by comprehensive genome-resolved metagenomics of nearly 1600 species originating from multiple anaerobic digesters.</title>
        <authorList>
            <person name="Campanaro S."/>
            <person name="Treu L."/>
            <person name="Rodriguez-R L.M."/>
            <person name="Kovalovszki A."/>
            <person name="Ziels R.M."/>
            <person name="Maus I."/>
            <person name="Zhu X."/>
            <person name="Kougias P.G."/>
            <person name="Basile A."/>
            <person name="Luo G."/>
            <person name="Schluter A."/>
            <person name="Konstantinidis K.T."/>
            <person name="Angelidaki I."/>
        </authorList>
    </citation>
    <scope>NUCLEOTIDE SEQUENCE [LARGE SCALE GENOMIC DNA]</scope>
    <source>
        <strain evidence="9">AS27yjCOA_157</strain>
    </source>
</reference>
<dbReference type="Pfam" id="PF12704">
    <property type="entry name" value="MacB_PCD"/>
    <property type="match status" value="1"/>
</dbReference>
<dbReference type="AlphaFoldDB" id="A0A7K4AGN2"/>
<dbReference type="PANTHER" id="PTHR30489:SF0">
    <property type="entry name" value="LIPOPROTEIN-RELEASING SYSTEM TRANSMEMBRANE PROTEIN LOLE"/>
    <property type="match status" value="1"/>
</dbReference>
<dbReference type="GeneID" id="10460908"/>
<gene>
    <name evidence="9" type="ORF">GX426_03390</name>
</gene>
<organism evidence="9 10">
    <name type="scientific">Methanothrix soehngenii</name>
    <name type="common">Methanosaeta concilii</name>
    <dbReference type="NCBI Taxonomy" id="2223"/>
    <lineage>
        <taxon>Archaea</taxon>
        <taxon>Methanobacteriati</taxon>
        <taxon>Methanobacteriota</taxon>
        <taxon>Stenosarchaea group</taxon>
        <taxon>Methanomicrobia</taxon>
        <taxon>Methanotrichales</taxon>
        <taxon>Methanotrichaceae</taxon>
        <taxon>Methanothrix</taxon>
    </lineage>
</organism>
<keyword evidence="5 6" id="KW-0472">Membrane</keyword>
<accession>A0A7K4AGN2</accession>
<evidence type="ECO:0000313" key="9">
    <source>
        <dbReference type="EMBL" id="NLJ22138.1"/>
    </source>
</evidence>
<sequence length="395" mass="42945">MDPNSPHLLNPLPLTIALRHVIRRRRQTFLSVLAVALAVSISIIFSSLINGQQQILTNLVEEKLPHVVVEPREGEDFIHLYNSLLDRIVSQPGLRSTAASLSTPATLSRKDKTKNALLKGADPLDIDKIYKIQGSLVRGDFVSVQQDRNAAIGVKLADSLELKLGDKLLATFPRSRSTDLTVAAIFQTGTPLDDRVAFVSLDTARNFRDEGDVINAVEISLNDIRQSVSLAGLISSWGYNARSWEEKNPEIMRAINIGGFWTRLSILLFMVVAFFGVASIMNLMVVEKTKEIGMLMAMGARTKDIRNIFLAESSLLGLIGAAAGSLLGLAGIYYLGRVPFEVAAGGSVITTLPLILNPWDILLLNIVVVALSMVAALYPARKASRIDPVIALRGG</sequence>
<protein>
    <submittedName>
        <fullName evidence="9">ABC transporter permease</fullName>
    </submittedName>
</protein>
<dbReference type="RefSeq" id="WP_013719031.1">
    <property type="nucleotide sequence ID" value="NZ_CAJYDL010000001.1"/>
</dbReference>
<feature type="domain" description="ABC3 transporter permease C-terminal" evidence="7">
    <location>
        <begin position="265"/>
        <end position="388"/>
    </location>
</feature>
<feature type="transmembrane region" description="Helical" evidence="6">
    <location>
        <begin position="307"/>
        <end position="335"/>
    </location>
</feature>
<proteinExistence type="predicted"/>
<dbReference type="InterPro" id="IPR025857">
    <property type="entry name" value="MacB_PCD"/>
</dbReference>
<keyword evidence="4 6" id="KW-1133">Transmembrane helix</keyword>
<dbReference type="PANTHER" id="PTHR30489">
    <property type="entry name" value="LIPOPROTEIN-RELEASING SYSTEM TRANSMEMBRANE PROTEIN LOLE"/>
    <property type="match status" value="1"/>
</dbReference>
<feature type="domain" description="MacB-like periplasmic core" evidence="8">
    <location>
        <begin position="28"/>
        <end position="223"/>
    </location>
</feature>
<evidence type="ECO:0000256" key="5">
    <source>
        <dbReference type="ARBA" id="ARBA00023136"/>
    </source>
</evidence>
<comment type="subcellular location">
    <subcellularLocation>
        <location evidence="1">Cell membrane</location>
        <topology evidence="1">Multi-pass membrane protein</topology>
    </subcellularLocation>
</comment>
<dbReference type="GO" id="GO:0044874">
    <property type="term" value="P:lipoprotein localization to outer membrane"/>
    <property type="evidence" value="ECO:0007669"/>
    <property type="project" value="TreeGrafter"/>
</dbReference>
<dbReference type="Proteomes" id="UP000544742">
    <property type="component" value="Unassembled WGS sequence"/>
</dbReference>
<comment type="caution">
    <text evidence="9">The sequence shown here is derived from an EMBL/GenBank/DDBJ whole genome shotgun (WGS) entry which is preliminary data.</text>
</comment>
<dbReference type="EMBL" id="JAAYUN010000058">
    <property type="protein sequence ID" value="NLJ22138.1"/>
    <property type="molecule type" value="Genomic_DNA"/>
</dbReference>
<evidence type="ECO:0000259" key="7">
    <source>
        <dbReference type="Pfam" id="PF02687"/>
    </source>
</evidence>
<feature type="transmembrane region" description="Helical" evidence="6">
    <location>
        <begin position="29"/>
        <end position="49"/>
    </location>
</feature>
<keyword evidence="2" id="KW-1003">Cell membrane</keyword>
<dbReference type="GO" id="GO:0098797">
    <property type="term" value="C:plasma membrane protein complex"/>
    <property type="evidence" value="ECO:0007669"/>
    <property type="project" value="TreeGrafter"/>
</dbReference>
<evidence type="ECO:0000256" key="1">
    <source>
        <dbReference type="ARBA" id="ARBA00004651"/>
    </source>
</evidence>
<evidence type="ECO:0000256" key="3">
    <source>
        <dbReference type="ARBA" id="ARBA00022692"/>
    </source>
</evidence>
<evidence type="ECO:0000256" key="2">
    <source>
        <dbReference type="ARBA" id="ARBA00022475"/>
    </source>
</evidence>
<feature type="transmembrane region" description="Helical" evidence="6">
    <location>
        <begin position="260"/>
        <end position="286"/>
    </location>
</feature>
<evidence type="ECO:0000256" key="6">
    <source>
        <dbReference type="SAM" id="Phobius"/>
    </source>
</evidence>